<dbReference type="RefSeq" id="WP_162844934.1">
    <property type="nucleotide sequence ID" value="NZ_OMKW01000002.1"/>
</dbReference>
<keyword evidence="2" id="KW-1185">Reference proteome</keyword>
<proteinExistence type="predicted"/>
<sequence length="57" mass="6851">MSMREFEEAWHRNAQLAARVKAQRVHAMRLRENAKMLRERARLIELRIQKGKTHEPA</sequence>
<dbReference type="EMBL" id="OMKW01000002">
    <property type="protein sequence ID" value="SPF29021.1"/>
    <property type="molecule type" value="Genomic_DNA"/>
</dbReference>
<accession>A0A2R8A9W6</accession>
<evidence type="ECO:0000313" key="1">
    <source>
        <dbReference type="EMBL" id="SPF29021.1"/>
    </source>
</evidence>
<protein>
    <submittedName>
        <fullName evidence="1">Uncharacterized protein</fullName>
    </submittedName>
</protein>
<name>A0A2R8A9W6_9RHOB</name>
<organism evidence="1 2">
    <name type="scientific">Pontivivens insulae</name>
    <dbReference type="NCBI Taxonomy" id="1639689"/>
    <lineage>
        <taxon>Bacteria</taxon>
        <taxon>Pseudomonadati</taxon>
        <taxon>Pseudomonadota</taxon>
        <taxon>Alphaproteobacteria</taxon>
        <taxon>Rhodobacterales</taxon>
        <taxon>Paracoccaceae</taxon>
        <taxon>Pontivivens</taxon>
    </lineage>
</organism>
<reference evidence="1 2" key="1">
    <citation type="submission" date="2018-03" db="EMBL/GenBank/DDBJ databases">
        <authorList>
            <person name="Keele B.F."/>
        </authorList>
    </citation>
    <scope>NUCLEOTIDE SEQUENCE [LARGE SCALE GENOMIC DNA]</scope>
    <source>
        <strain evidence="1 2">CeCT 8812</strain>
    </source>
</reference>
<dbReference type="Proteomes" id="UP000244932">
    <property type="component" value="Unassembled WGS sequence"/>
</dbReference>
<dbReference type="AlphaFoldDB" id="A0A2R8A9W6"/>
<gene>
    <name evidence="1" type="ORF">POI8812_01326</name>
</gene>
<evidence type="ECO:0000313" key="2">
    <source>
        <dbReference type="Proteomes" id="UP000244932"/>
    </source>
</evidence>